<dbReference type="RefSeq" id="WP_422765158.1">
    <property type="nucleotide sequence ID" value="NZ_LOHG01000004.1"/>
</dbReference>
<comment type="caution">
    <text evidence="2">The sequence shown here is derived from an EMBL/GenBank/DDBJ whole genome shotgun (WGS) entry which is preliminary data.</text>
</comment>
<proteinExistence type="predicted"/>
<dbReference type="Pfam" id="PF12365">
    <property type="entry name" value="DUF3649"/>
    <property type="match status" value="1"/>
</dbReference>
<feature type="transmembrane region" description="Helical" evidence="1">
    <location>
        <begin position="64"/>
        <end position="85"/>
    </location>
</feature>
<keyword evidence="1" id="KW-0812">Transmembrane</keyword>
<sequence>MNDATMDAPQTRKRTPKAKAAGVSLTYRLAVTSRIVAALFGGYLIAALTSVCITQWVPMPRADAVVTGMMLSFLAYLLAVIWCFACRTAWRAWAGILLPAAILAVVFGLGRWLS</sequence>
<keyword evidence="1" id="KW-1133">Transmembrane helix</keyword>
<evidence type="ECO:0008006" key="4">
    <source>
        <dbReference type="Google" id="ProtNLM"/>
    </source>
</evidence>
<feature type="transmembrane region" description="Helical" evidence="1">
    <location>
        <begin position="92"/>
        <end position="113"/>
    </location>
</feature>
<accession>A0ABS9ZGB2</accession>
<name>A0ABS9ZGB2_9PSED</name>
<gene>
    <name evidence="2" type="ORF">AUC61_08805</name>
</gene>
<organism evidence="2 3">
    <name type="scientific">Pseudomonas maioricensis</name>
    <dbReference type="NCBI Taxonomy" id="1766623"/>
    <lineage>
        <taxon>Bacteria</taxon>
        <taxon>Pseudomonadati</taxon>
        <taxon>Pseudomonadota</taxon>
        <taxon>Gammaproteobacteria</taxon>
        <taxon>Pseudomonadales</taxon>
        <taxon>Pseudomonadaceae</taxon>
        <taxon>Pseudomonas</taxon>
    </lineage>
</organism>
<dbReference type="InterPro" id="IPR022109">
    <property type="entry name" value="DUF3649"/>
</dbReference>
<protein>
    <recommendedName>
        <fullName evidence="4">DUF3649 domain-containing protein</fullName>
    </recommendedName>
</protein>
<feature type="transmembrane region" description="Helical" evidence="1">
    <location>
        <begin position="35"/>
        <end position="58"/>
    </location>
</feature>
<reference evidence="2 3" key="1">
    <citation type="submission" date="2015-12" db="EMBL/GenBank/DDBJ databases">
        <title>Phylogenomics in the description of a new species in the Pseudomonas syringae group.</title>
        <authorList>
            <person name="Busquets A."/>
            <person name="Gomila M."/>
            <person name="Beiki F."/>
            <person name="Rahimian H."/>
            <person name="Mulet M."/>
            <person name="Sanchez D."/>
            <person name="Garcia-Valdes E."/>
            <person name="Lalucat J."/>
        </authorList>
    </citation>
    <scope>NUCLEOTIDE SEQUENCE [LARGE SCALE GENOMIC DNA]</scope>
    <source>
        <strain evidence="2 3">S25</strain>
    </source>
</reference>
<dbReference type="Proteomes" id="UP001320513">
    <property type="component" value="Unassembled WGS sequence"/>
</dbReference>
<dbReference type="EMBL" id="LOHG01000004">
    <property type="protein sequence ID" value="MCI8209634.1"/>
    <property type="molecule type" value="Genomic_DNA"/>
</dbReference>
<evidence type="ECO:0000313" key="2">
    <source>
        <dbReference type="EMBL" id="MCI8209634.1"/>
    </source>
</evidence>
<keyword evidence="1" id="KW-0472">Membrane</keyword>
<keyword evidence="3" id="KW-1185">Reference proteome</keyword>
<evidence type="ECO:0000313" key="3">
    <source>
        <dbReference type="Proteomes" id="UP001320513"/>
    </source>
</evidence>
<evidence type="ECO:0000256" key="1">
    <source>
        <dbReference type="SAM" id="Phobius"/>
    </source>
</evidence>